<evidence type="ECO:0000256" key="13">
    <source>
        <dbReference type="ARBA" id="ARBA00034923"/>
    </source>
</evidence>
<dbReference type="EMBL" id="CP022987">
    <property type="protein sequence ID" value="QAA94028.1"/>
    <property type="molecule type" value="Genomic_DNA"/>
</dbReference>
<evidence type="ECO:0000256" key="1">
    <source>
        <dbReference type="ARBA" id="ARBA00022722"/>
    </source>
</evidence>
<reference evidence="18 19" key="1">
    <citation type="submission" date="2017-08" db="EMBL/GenBank/DDBJ databases">
        <authorList>
            <person name="Park S.-J."/>
            <person name="Kim H."/>
        </authorList>
    </citation>
    <scope>NUCLEOTIDE SEQUENCE [LARGE SCALE GENOMIC DNA]</scope>
    <source>
        <strain evidence="19">ye3</strain>
    </source>
</reference>
<evidence type="ECO:0000256" key="10">
    <source>
        <dbReference type="ARBA" id="ARBA00023235"/>
    </source>
</evidence>
<evidence type="ECO:0000256" key="9">
    <source>
        <dbReference type="ARBA" id="ARBA00023204"/>
    </source>
</evidence>
<feature type="domain" description="UvrD-like helicase C-terminal" evidence="17">
    <location>
        <begin position="506"/>
        <end position="787"/>
    </location>
</feature>
<name>A0A410GCK3_9BURK</name>
<protein>
    <recommendedName>
        <fullName evidence="12">DNA 3'-5' helicase</fullName>
        <ecNumber evidence="12">5.6.2.4</ecNumber>
    </recommendedName>
    <alternativeName>
        <fullName evidence="13">DNA 3'-5' helicase II</fullName>
    </alternativeName>
</protein>
<organism evidence="18 19">
    <name type="scientific">Pollutimonas thiosulfatoxidans</name>
    <dbReference type="NCBI Taxonomy" id="2028345"/>
    <lineage>
        <taxon>Bacteria</taxon>
        <taxon>Pseudomonadati</taxon>
        <taxon>Pseudomonadota</taxon>
        <taxon>Betaproteobacteria</taxon>
        <taxon>Burkholderiales</taxon>
        <taxon>Alcaligenaceae</taxon>
        <taxon>Pollutimonas</taxon>
    </lineage>
</organism>
<evidence type="ECO:0000259" key="16">
    <source>
        <dbReference type="PROSITE" id="PS51198"/>
    </source>
</evidence>
<dbReference type="PROSITE" id="PS51217">
    <property type="entry name" value="UVRD_HELICASE_CTER"/>
    <property type="match status" value="1"/>
</dbReference>
<evidence type="ECO:0000256" key="11">
    <source>
        <dbReference type="ARBA" id="ARBA00034617"/>
    </source>
</evidence>
<dbReference type="InterPro" id="IPR038726">
    <property type="entry name" value="PDDEXK_AddAB-type"/>
</dbReference>
<keyword evidence="4 15" id="KW-0378">Hydrolase</keyword>
<dbReference type="InterPro" id="IPR000212">
    <property type="entry name" value="DNA_helicase_UvrD/REP"/>
</dbReference>
<dbReference type="InterPro" id="IPR014016">
    <property type="entry name" value="UvrD-like_ATP-bd"/>
</dbReference>
<feature type="binding site" evidence="15">
    <location>
        <begin position="39"/>
        <end position="46"/>
    </location>
    <ligand>
        <name>ATP</name>
        <dbReference type="ChEBI" id="CHEBI:30616"/>
    </ligand>
</feature>
<keyword evidence="7 15" id="KW-0067">ATP-binding</keyword>
<dbReference type="PANTHER" id="PTHR11070:SF2">
    <property type="entry name" value="ATP-DEPENDENT DNA HELICASE SRS2"/>
    <property type="match status" value="1"/>
</dbReference>
<evidence type="ECO:0000256" key="12">
    <source>
        <dbReference type="ARBA" id="ARBA00034808"/>
    </source>
</evidence>
<feature type="domain" description="UvrD-like helicase ATP-binding" evidence="16">
    <location>
        <begin position="18"/>
        <end position="494"/>
    </location>
</feature>
<dbReference type="InterPro" id="IPR011604">
    <property type="entry name" value="PDDEXK-like_dom_sf"/>
</dbReference>
<dbReference type="Proteomes" id="UP000283474">
    <property type="component" value="Chromosome"/>
</dbReference>
<keyword evidence="8" id="KW-0238">DNA-binding</keyword>
<dbReference type="Pfam" id="PF00580">
    <property type="entry name" value="UvrD-helicase"/>
    <property type="match status" value="1"/>
</dbReference>
<dbReference type="SUPFAM" id="SSF52540">
    <property type="entry name" value="P-loop containing nucleoside triphosphate hydrolases"/>
    <property type="match status" value="1"/>
</dbReference>
<dbReference type="EC" id="5.6.2.4" evidence="12"/>
<dbReference type="InterPro" id="IPR027417">
    <property type="entry name" value="P-loop_NTPase"/>
</dbReference>
<keyword evidence="1" id="KW-0540">Nuclease</keyword>
<dbReference type="OrthoDB" id="5905204at2"/>
<dbReference type="InterPro" id="IPR011335">
    <property type="entry name" value="Restrct_endonuc-II-like"/>
</dbReference>
<keyword evidence="19" id="KW-1185">Reference proteome</keyword>
<dbReference type="SUPFAM" id="SSF52980">
    <property type="entry name" value="Restriction endonuclease-like"/>
    <property type="match status" value="1"/>
</dbReference>
<evidence type="ECO:0000256" key="14">
    <source>
        <dbReference type="ARBA" id="ARBA00048988"/>
    </source>
</evidence>
<dbReference type="Gene3D" id="3.40.50.300">
    <property type="entry name" value="P-loop containing nucleotide triphosphate hydrolases"/>
    <property type="match status" value="4"/>
</dbReference>
<dbReference type="AlphaFoldDB" id="A0A410GCK3"/>
<dbReference type="Pfam" id="PF13361">
    <property type="entry name" value="UvrD_C"/>
    <property type="match status" value="1"/>
</dbReference>
<keyword evidence="3" id="KW-0227">DNA damage</keyword>
<evidence type="ECO:0000256" key="15">
    <source>
        <dbReference type="PROSITE-ProRule" id="PRU00560"/>
    </source>
</evidence>
<dbReference type="PROSITE" id="PS51198">
    <property type="entry name" value="UVRD_HELICASE_ATP_BIND"/>
    <property type="match status" value="1"/>
</dbReference>
<dbReference type="GO" id="GO:0003677">
    <property type="term" value="F:DNA binding"/>
    <property type="evidence" value="ECO:0007669"/>
    <property type="project" value="UniProtKB-KW"/>
</dbReference>
<accession>A0A410GCK3</accession>
<dbReference type="GO" id="GO:0005829">
    <property type="term" value="C:cytosol"/>
    <property type="evidence" value="ECO:0007669"/>
    <property type="project" value="TreeGrafter"/>
</dbReference>
<proteinExistence type="predicted"/>
<dbReference type="GO" id="GO:0005524">
    <property type="term" value="F:ATP binding"/>
    <property type="evidence" value="ECO:0007669"/>
    <property type="project" value="UniProtKB-UniRule"/>
</dbReference>
<evidence type="ECO:0000256" key="5">
    <source>
        <dbReference type="ARBA" id="ARBA00022806"/>
    </source>
</evidence>
<keyword evidence="10" id="KW-0413">Isomerase</keyword>
<dbReference type="GO" id="GO:0033202">
    <property type="term" value="C:DNA helicase complex"/>
    <property type="evidence" value="ECO:0007669"/>
    <property type="project" value="TreeGrafter"/>
</dbReference>
<evidence type="ECO:0000259" key="17">
    <source>
        <dbReference type="PROSITE" id="PS51217"/>
    </source>
</evidence>
<keyword evidence="5 15" id="KW-0347">Helicase</keyword>
<dbReference type="GO" id="GO:0043138">
    <property type="term" value="F:3'-5' DNA helicase activity"/>
    <property type="evidence" value="ECO:0007669"/>
    <property type="project" value="UniProtKB-EC"/>
</dbReference>
<sequence length="1133" mass="123654">MCFPSCGLPRILPVSIKHPSDSAVRAAAVDPAHSFLIQAPAGSGKTELLTDRILALLATVKRPEEIVAITFTRKAASEMHARVLAKLRAGAGPQPTEPYKLRSWELARKALQRNNELGWNLFEYPARLGIRTIDSFCAYLVRAMPWLSSLGGVPAITDDARVHFEAAARATLAMADENASVAALIEHLDVDVAYTQDLIVDMLGSRDQWLPLLADSADIERLLHSLDAAIEADLVRLLAAMPPGWAASLAPCVSRAAQVLAEKGGDPDLALLHDWDGAPLDADASCVAQWQALARMLLTKSGSLRKRVTIKEGFEAKAAYKDDFLAWVQAVPESEPWIAALADIRHAPSTGYSDEQQRVLRLLIEVLWMAAAQLQLRFAEAGEVDFTEISQRALQALGDADDPSDLLLALDTSIRHILVDEFQDTSQSQIQLLERLTAGWTSDDGRSLFLVGDPMQSIYRFRKADVGGFLKVKAQGLGALSLKALELTDNFRSQAHLVDWVNTTCGPVFPKEDSPGLGAIKYTRSVAFNDGVQGLGVEFHPIWIRADRTGAEADEAIVTAESVAISLAKQALAQHPDSEHPVAILVRARSHLDAMVHRLAEQGVPCRAVELVSLKSRQVVIDLAQLARALSHPGDRLAWLSVLRSPLCGLTLNTLHALCGHDFQSSVPALLAPYLRSDQADNPLIDGAELTRLRAAAAILLDGTNAAGSVPFAAWLEDCWTRLGGPLLYPNANDKADAERLFRLIEQLAPYGNLDPVSLEDRLDKLYAAPQGSGRAVEVMTIHKSKGLEFDTVILAGLHRRPRADRAPLLRFEHNDGELLLGPIKPRAAGDHDPVSVYLAERDKKRAAYETDRMLYVALTRAKQQLHLVGAVQLDEDMAIKSPANTSLLGRLWDYMGKPSVPSADELPEATIDLRGATEGQRFLVRRSEPPEVADIPQATATAGSAAWRWKPDGGFENLIGTVAHAWLERVGKEGADAWTVQRLDDCLPLFARQLTRAGVPDGGAAAAARIVRDTLAATLASERGLWLLQAASAHREWSLLDLSGRVSVIDLAISQEQNWLVVDYKTGVPAEGETMEDYATRMRERYREQMERYCAHVSALDGRPARGALYFPRVDVWIDYSPSPAAQLGKSC</sequence>
<evidence type="ECO:0000256" key="4">
    <source>
        <dbReference type="ARBA" id="ARBA00022801"/>
    </source>
</evidence>
<evidence type="ECO:0000313" key="18">
    <source>
        <dbReference type="EMBL" id="QAA94028.1"/>
    </source>
</evidence>
<evidence type="ECO:0000313" key="19">
    <source>
        <dbReference type="Proteomes" id="UP000283474"/>
    </source>
</evidence>
<keyword evidence="6" id="KW-0269">Exonuclease</keyword>
<evidence type="ECO:0000256" key="8">
    <source>
        <dbReference type="ARBA" id="ARBA00023125"/>
    </source>
</evidence>
<evidence type="ECO:0000256" key="6">
    <source>
        <dbReference type="ARBA" id="ARBA00022839"/>
    </source>
</evidence>
<keyword evidence="2 15" id="KW-0547">Nucleotide-binding</keyword>
<comment type="catalytic activity">
    <reaction evidence="14">
        <text>ATP + H2O = ADP + phosphate + H(+)</text>
        <dbReference type="Rhea" id="RHEA:13065"/>
        <dbReference type="ChEBI" id="CHEBI:15377"/>
        <dbReference type="ChEBI" id="CHEBI:15378"/>
        <dbReference type="ChEBI" id="CHEBI:30616"/>
        <dbReference type="ChEBI" id="CHEBI:43474"/>
        <dbReference type="ChEBI" id="CHEBI:456216"/>
        <dbReference type="EC" id="5.6.2.4"/>
    </reaction>
</comment>
<evidence type="ECO:0000256" key="7">
    <source>
        <dbReference type="ARBA" id="ARBA00022840"/>
    </source>
</evidence>
<dbReference type="KEGG" id="pus:CKA81_09405"/>
<evidence type="ECO:0000256" key="2">
    <source>
        <dbReference type="ARBA" id="ARBA00022741"/>
    </source>
</evidence>
<dbReference type="Gene3D" id="3.90.320.10">
    <property type="match status" value="1"/>
</dbReference>
<dbReference type="Pfam" id="PF12705">
    <property type="entry name" value="PDDEXK_1"/>
    <property type="match status" value="1"/>
</dbReference>
<dbReference type="PANTHER" id="PTHR11070">
    <property type="entry name" value="UVRD / RECB / PCRA DNA HELICASE FAMILY MEMBER"/>
    <property type="match status" value="1"/>
</dbReference>
<gene>
    <name evidence="18" type="ORF">CKA81_09405</name>
</gene>
<dbReference type="GO" id="GO:0000725">
    <property type="term" value="P:recombinational repair"/>
    <property type="evidence" value="ECO:0007669"/>
    <property type="project" value="TreeGrafter"/>
</dbReference>
<comment type="catalytic activity">
    <reaction evidence="11">
        <text>Couples ATP hydrolysis with the unwinding of duplex DNA by translocating in the 3'-5' direction.</text>
        <dbReference type="EC" id="5.6.2.4"/>
    </reaction>
</comment>
<keyword evidence="9" id="KW-0234">DNA repair</keyword>
<dbReference type="InterPro" id="IPR014017">
    <property type="entry name" value="DNA_helicase_UvrD-like_C"/>
</dbReference>
<evidence type="ECO:0000256" key="3">
    <source>
        <dbReference type="ARBA" id="ARBA00022763"/>
    </source>
</evidence>
<dbReference type="GO" id="GO:0004527">
    <property type="term" value="F:exonuclease activity"/>
    <property type="evidence" value="ECO:0007669"/>
    <property type="project" value="UniProtKB-KW"/>
</dbReference>